<gene>
    <name evidence="4" type="ORF">EV643_13531</name>
</gene>
<accession>A0A4R6J8I4</accession>
<dbReference type="EMBL" id="SNWQ01000035">
    <property type="protein sequence ID" value="TDO30706.1"/>
    <property type="molecule type" value="Genomic_DNA"/>
</dbReference>
<dbReference type="RefSeq" id="WP_202869981.1">
    <property type="nucleotide sequence ID" value="NZ_SNWQ01000035.1"/>
</dbReference>
<dbReference type="GO" id="GO:0004803">
    <property type="term" value="F:transposase activity"/>
    <property type="evidence" value="ECO:0007669"/>
    <property type="project" value="InterPro"/>
</dbReference>
<keyword evidence="5" id="KW-1185">Reference proteome</keyword>
<dbReference type="PANTHER" id="PTHR33055">
    <property type="entry name" value="TRANSPOSASE FOR INSERTION SEQUENCE ELEMENT IS1111A"/>
    <property type="match status" value="1"/>
</dbReference>
<evidence type="ECO:0000313" key="5">
    <source>
        <dbReference type="Proteomes" id="UP000295388"/>
    </source>
</evidence>
<dbReference type="InterPro" id="IPR002525">
    <property type="entry name" value="Transp_IS110-like_N"/>
</dbReference>
<protein>
    <submittedName>
        <fullName evidence="4">Transposase</fullName>
    </submittedName>
</protein>
<evidence type="ECO:0000313" key="4">
    <source>
        <dbReference type="EMBL" id="TDO30706.1"/>
    </source>
</evidence>
<dbReference type="NCBIfam" id="NF033542">
    <property type="entry name" value="transpos_IS110"/>
    <property type="match status" value="1"/>
</dbReference>
<feature type="domain" description="Transposase IS116/IS110/IS902 C-terminal" evidence="3">
    <location>
        <begin position="291"/>
        <end position="375"/>
    </location>
</feature>
<dbReference type="AlphaFoldDB" id="A0A4R6J8I4"/>
<evidence type="ECO:0000259" key="2">
    <source>
        <dbReference type="Pfam" id="PF01548"/>
    </source>
</evidence>
<feature type="coiled-coil region" evidence="1">
    <location>
        <begin position="236"/>
        <end position="263"/>
    </location>
</feature>
<name>A0A4R6J8I4_9ACTN</name>
<dbReference type="GO" id="GO:0003677">
    <property type="term" value="F:DNA binding"/>
    <property type="evidence" value="ECO:0007669"/>
    <property type="project" value="InterPro"/>
</dbReference>
<dbReference type="GO" id="GO:0006313">
    <property type="term" value="P:DNA transposition"/>
    <property type="evidence" value="ECO:0007669"/>
    <property type="project" value="InterPro"/>
</dbReference>
<organism evidence="4 5">
    <name type="scientific">Kribbella caucasensis</name>
    <dbReference type="NCBI Taxonomy" id="2512215"/>
    <lineage>
        <taxon>Bacteria</taxon>
        <taxon>Bacillati</taxon>
        <taxon>Actinomycetota</taxon>
        <taxon>Actinomycetes</taxon>
        <taxon>Propionibacteriales</taxon>
        <taxon>Kribbellaceae</taxon>
        <taxon>Kribbella</taxon>
    </lineage>
</organism>
<dbReference type="Pfam" id="PF02371">
    <property type="entry name" value="Transposase_20"/>
    <property type="match status" value="1"/>
</dbReference>
<comment type="caution">
    <text evidence="4">The sequence shown here is derived from an EMBL/GenBank/DDBJ whole genome shotgun (WGS) entry which is preliminary data.</text>
</comment>
<reference evidence="4 5" key="1">
    <citation type="submission" date="2019-03" db="EMBL/GenBank/DDBJ databases">
        <title>Genomic Encyclopedia of Type Strains, Phase III (KMG-III): the genomes of soil and plant-associated and newly described type strains.</title>
        <authorList>
            <person name="Whitman W."/>
        </authorList>
    </citation>
    <scope>NUCLEOTIDE SEQUENCE [LARGE SCALE GENOMIC DNA]</scope>
    <source>
        <strain evidence="4 5">VKM Ac-2527</strain>
    </source>
</reference>
<dbReference type="InterPro" id="IPR047650">
    <property type="entry name" value="Transpos_IS110"/>
</dbReference>
<dbReference type="InterPro" id="IPR003346">
    <property type="entry name" value="Transposase_20"/>
</dbReference>
<evidence type="ECO:0000259" key="3">
    <source>
        <dbReference type="Pfam" id="PF02371"/>
    </source>
</evidence>
<dbReference type="PANTHER" id="PTHR33055:SF15">
    <property type="entry name" value="TRANSPOSASE-RELATED"/>
    <property type="match status" value="1"/>
</dbReference>
<sequence length="449" mass="50246">MVRTEPVVLDAEDEERVDRVAAIDVAKAMGKVCTRLPDPDHRGRRVTAVWEVSATTNAIIELGDHLLVEGVERVVVESTSDYWRPFVYLLRAAGLTVWLVNAREVKNVPGRPKTDKIDAVWLAKLNERGMLRPSFVPPAQIRELRDYTRLRSDLVAERTRHKQRLEKLLEDALIKLSTVASDIFGVSGRAMLEALIAGHRDPHQLADLARGKLRVKQAALIEALTGRFDDHHAEIARMLLDQVDTLQAQIDRITARLDQLITTLPDPLEPTNTTGGSGPAPCQASRYYPAAQRLAEIPGINLKAAQVIIAEIGLDMRQFPTSKHLVSWAKLSPRTIQSGPRSRSGQTGKGNPYLKSILGEAAAAASRTDTFLGERYRRLVKRRGKLKALVAVARSILVIIWQLLTNPHTRYHDLGRDYYDSRIDKNRRVRNHVRQLQALGFQVTLATTT</sequence>
<feature type="domain" description="Transposase IS110-like N-terminal" evidence="2">
    <location>
        <begin position="22"/>
        <end position="171"/>
    </location>
</feature>
<dbReference type="Proteomes" id="UP000295388">
    <property type="component" value="Unassembled WGS sequence"/>
</dbReference>
<dbReference type="Pfam" id="PF01548">
    <property type="entry name" value="DEDD_Tnp_IS110"/>
    <property type="match status" value="1"/>
</dbReference>
<keyword evidence="1" id="KW-0175">Coiled coil</keyword>
<proteinExistence type="predicted"/>
<evidence type="ECO:0000256" key="1">
    <source>
        <dbReference type="SAM" id="Coils"/>
    </source>
</evidence>